<gene>
    <name evidence="8" type="ordered locus">GNIT_2505</name>
</gene>
<dbReference type="AlphaFoldDB" id="G4QM31"/>
<dbReference type="PANTHER" id="PTHR12677:SF59">
    <property type="entry name" value="GOLGI APPARATUS MEMBRANE PROTEIN TVP38-RELATED"/>
    <property type="match status" value="1"/>
</dbReference>
<feature type="transmembrane region" description="Helical" evidence="6">
    <location>
        <begin position="114"/>
        <end position="133"/>
    </location>
</feature>
<keyword evidence="9" id="KW-1185">Reference proteome</keyword>
<comment type="caution">
    <text evidence="6">Lacks conserved residue(s) required for the propagation of feature annotation.</text>
</comment>
<dbReference type="GO" id="GO:0005886">
    <property type="term" value="C:plasma membrane"/>
    <property type="evidence" value="ECO:0007669"/>
    <property type="project" value="UniProtKB-SubCell"/>
</dbReference>
<dbReference type="InterPro" id="IPR032816">
    <property type="entry name" value="VTT_dom"/>
</dbReference>
<evidence type="ECO:0000256" key="4">
    <source>
        <dbReference type="ARBA" id="ARBA00022989"/>
    </source>
</evidence>
<dbReference type="eggNOG" id="COG0398">
    <property type="taxonomic scope" value="Bacteria"/>
</dbReference>
<dbReference type="HOGENOM" id="CLU_038944_4_1_6"/>
<sequence length="182" mass="19846">MKGAIYFFGISVFITACGAPRQVVAFLGGYAFGAISGVILATAATLGGCIVTFYLSKIVIKPLIRRNFHKQSERVNAFLAKEPTRKTIIIRLLPLGSNVLTNLIAGSTNVSPRAFFIGSGIGYIPQMFIFSLLGKGMLIGSEWKIIVSVLLFFVSSYLSFLLYKKHRRSLEQSTLADSSPVK</sequence>
<evidence type="ECO:0000256" key="3">
    <source>
        <dbReference type="ARBA" id="ARBA00022692"/>
    </source>
</evidence>
<keyword evidence="4 6" id="KW-1133">Transmembrane helix</keyword>
<protein>
    <recommendedName>
        <fullName evidence="6">TVP38/TMEM64 family membrane protein</fullName>
    </recommendedName>
</protein>
<organism evidence="8 9">
    <name type="scientific">Glaciecola nitratireducens (strain JCM 12485 / KCTC 12276 / FR1064)</name>
    <dbReference type="NCBI Taxonomy" id="1085623"/>
    <lineage>
        <taxon>Bacteria</taxon>
        <taxon>Pseudomonadati</taxon>
        <taxon>Pseudomonadota</taxon>
        <taxon>Gammaproteobacteria</taxon>
        <taxon>Alteromonadales</taxon>
        <taxon>Alteromonadaceae</taxon>
        <taxon>Brumicola</taxon>
    </lineage>
</organism>
<feature type="transmembrane region" description="Helical" evidence="6">
    <location>
        <begin position="145"/>
        <end position="163"/>
    </location>
</feature>
<comment type="similarity">
    <text evidence="6">Belongs to the TVP38/TMEM64 family.</text>
</comment>
<dbReference type="Pfam" id="PF09335">
    <property type="entry name" value="VTT_dom"/>
    <property type="match status" value="1"/>
</dbReference>
<evidence type="ECO:0000259" key="7">
    <source>
        <dbReference type="Pfam" id="PF09335"/>
    </source>
</evidence>
<reference evidence="8 9" key="1">
    <citation type="journal article" date="2011" name="J. Bacteriol.">
        <title>Complete genome sequence of seawater bacterium Glaciecola nitratireducens FR1064T.</title>
        <authorList>
            <person name="Bian F."/>
            <person name="Qin Q.L."/>
            <person name="Xie B.B."/>
            <person name="Shu Y.L."/>
            <person name="Zhang X.Y."/>
            <person name="Yu Y."/>
            <person name="Chen B."/>
            <person name="Chen X.L."/>
            <person name="Zhou B.C."/>
            <person name="Zhang Y.Z."/>
        </authorList>
    </citation>
    <scope>NUCLEOTIDE SEQUENCE [LARGE SCALE GENOMIC DNA]</scope>
    <source>
        <strain evidence="9">JCM 12485 / KCTC 12276 / FR1064</strain>
    </source>
</reference>
<keyword evidence="2 6" id="KW-1003">Cell membrane</keyword>
<evidence type="ECO:0000256" key="6">
    <source>
        <dbReference type="RuleBase" id="RU366058"/>
    </source>
</evidence>
<dbReference type="PANTHER" id="PTHR12677">
    <property type="entry name" value="GOLGI APPARATUS MEMBRANE PROTEIN TVP38-RELATED"/>
    <property type="match status" value="1"/>
</dbReference>
<evidence type="ECO:0000313" key="9">
    <source>
        <dbReference type="Proteomes" id="UP000009282"/>
    </source>
</evidence>
<keyword evidence="3 6" id="KW-0812">Transmembrane</keyword>
<name>G4QM31_GLANF</name>
<evidence type="ECO:0000256" key="5">
    <source>
        <dbReference type="ARBA" id="ARBA00023136"/>
    </source>
</evidence>
<evidence type="ECO:0000313" key="8">
    <source>
        <dbReference type="EMBL" id="AEP30602.1"/>
    </source>
</evidence>
<dbReference type="InterPro" id="IPR015414">
    <property type="entry name" value="TMEM64"/>
</dbReference>
<comment type="subcellular location">
    <subcellularLocation>
        <location evidence="1 6">Cell membrane</location>
        <topology evidence="1 6">Multi-pass membrane protein</topology>
    </subcellularLocation>
</comment>
<proteinExistence type="inferred from homology"/>
<evidence type="ECO:0000256" key="2">
    <source>
        <dbReference type="ARBA" id="ARBA00022475"/>
    </source>
</evidence>
<accession>G4QM31</accession>
<feature type="domain" description="VTT" evidence="7">
    <location>
        <begin position="20"/>
        <end position="134"/>
    </location>
</feature>
<feature type="transmembrane region" description="Helical" evidence="6">
    <location>
        <begin position="28"/>
        <end position="56"/>
    </location>
</feature>
<dbReference type="PROSITE" id="PS51257">
    <property type="entry name" value="PROKAR_LIPOPROTEIN"/>
    <property type="match status" value="1"/>
</dbReference>
<dbReference type="EMBL" id="CP003060">
    <property type="protein sequence ID" value="AEP30602.1"/>
    <property type="molecule type" value="Genomic_DNA"/>
</dbReference>
<dbReference type="Proteomes" id="UP000009282">
    <property type="component" value="Chromosome"/>
</dbReference>
<keyword evidence="5 6" id="KW-0472">Membrane</keyword>
<evidence type="ECO:0000256" key="1">
    <source>
        <dbReference type="ARBA" id="ARBA00004651"/>
    </source>
</evidence>
<dbReference type="STRING" id="1085623.GNIT_2505"/>
<dbReference type="KEGG" id="gni:GNIT_2505"/>